<dbReference type="GO" id="GO:0005509">
    <property type="term" value="F:calcium ion binding"/>
    <property type="evidence" value="ECO:0007669"/>
    <property type="project" value="InterPro"/>
</dbReference>
<dbReference type="InterPro" id="IPR013783">
    <property type="entry name" value="Ig-like_fold"/>
</dbReference>
<comment type="caution">
    <text evidence="2">The sequence shown here is derived from an EMBL/GenBank/DDBJ whole genome shotgun (WGS) entry which is preliminary data.</text>
</comment>
<dbReference type="InterPro" id="IPR043993">
    <property type="entry name" value="T4SS_pilin"/>
</dbReference>
<keyword evidence="1" id="KW-0812">Transmembrane</keyword>
<evidence type="ECO:0000256" key="1">
    <source>
        <dbReference type="SAM" id="Phobius"/>
    </source>
</evidence>
<dbReference type="PANTHER" id="PTHR37494:SF1">
    <property type="entry name" value="STAPHYLOCOCCUS AUREUS SURFACE PROTEIN A"/>
    <property type="match status" value="1"/>
</dbReference>
<evidence type="ECO:0000313" key="3">
    <source>
        <dbReference type="Proteomes" id="UP000178911"/>
    </source>
</evidence>
<dbReference type="SUPFAM" id="SSF49313">
    <property type="entry name" value="Cadherin-like"/>
    <property type="match status" value="2"/>
</dbReference>
<name>A0A1F8GHR8_9BACT</name>
<evidence type="ECO:0000313" key="2">
    <source>
        <dbReference type="EMBL" id="OGN23979.1"/>
    </source>
</evidence>
<dbReference type="EMBL" id="MGKJ01000014">
    <property type="protein sequence ID" value="OGN23979.1"/>
    <property type="molecule type" value="Genomic_DNA"/>
</dbReference>
<dbReference type="PANTHER" id="PTHR37494">
    <property type="entry name" value="HEMAGGLUTININ"/>
    <property type="match status" value="1"/>
</dbReference>
<dbReference type="Pfam" id="PF05345">
    <property type="entry name" value="He_PIG"/>
    <property type="match status" value="2"/>
</dbReference>
<dbReference type="Pfam" id="PF18895">
    <property type="entry name" value="T4SS_pilin"/>
    <property type="match status" value="1"/>
</dbReference>
<dbReference type="GO" id="GO:0016020">
    <property type="term" value="C:membrane"/>
    <property type="evidence" value="ECO:0007669"/>
    <property type="project" value="InterPro"/>
</dbReference>
<feature type="transmembrane region" description="Helical" evidence="1">
    <location>
        <begin position="85"/>
        <end position="110"/>
    </location>
</feature>
<dbReference type="AlphaFoldDB" id="A0A1F8GHR8"/>
<dbReference type="STRING" id="1802695.A3A13_02800"/>
<organism evidence="2 3">
    <name type="scientific">Candidatus Yanofskybacteria bacterium RIFCSPLOWO2_01_FULL_43_22</name>
    <dbReference type="NCBI Taxonomy" id="1802695"/>
    <lineage>
        <taxon>Bacteria</taxon>
        <taxon>Candidatus Yanofskyibacteriota</taxon>
    </lineage>
</organism>
<accession>A0A1F8GHR8</accession>
<evidence type="ECO:0008006" key="4">
    <source>
        <dbReference type="Google" id="ProtNLM"/>
    </source>
</evidence>
<gene>
    <name evidence="2" type="ORF">A3A13_02800</name>
</gene>
<feature type="transmembrane region" description="Helical" evidence="1">
    <location>
        <begin position="122"/>
        <end position="140"/>
    </location>
</feature>
<sequence length="596" mass="62177">MQKSKSKMIRKNLLLISLVILLFFPGFALGGQQSVDLPGWPLVPCGLERPTPAEIADGKVVLDDSYYQSCGRCDLFRLLKNTIDFTVGALMPVLAVLLFVWAGFLILLGGANPGLVAQGRTIFTNTFYGIIIILSAWMITNTLIKSVGSNYDNADNWWQFTCVERVPATPPPVTPIPTPTPTSTIPPPGAVLSIVTVDLPGGTVGQQYSQTIQVSGGTTPYAWTTTGSPPAGLSFNTASGVVSGTPTAVGTATFTVRVTDNSTPQQSATRDFTIVIAGTGTGTLSITTPAALPGATVGQAYSTTITGTGGTPPYRWAVYSGSLPAGLNLNSSTGVISGTPTTAGTITFQILLTEEPPTTRSSRRNFTIVVSQTNTSNLCTGSTCTFGGAPDTLSCSPVNPGGNCAASAVNTHSAAIIAGVGNINVCGGIDTVKLLKSIAANESSGRCSIIAEDGESAGFFQLKPDVATLYKSQCGVTETIDFAWLNRCDTIEEQACIAATYLRNSIAGPCGCDARQLAAGYNGGAGACSVSANCGPSAASDGGRCDVCGGQGRETRRWECLWDNNSHNICNADRPTSYAFTRRYAPRVEYCYANIF</sequence>
<keyword evidence="1" id="KW-1133">Transmembrane helix</keyword>
<dbReference type="InterPro" id="IPR015919">
    <property type="entry name" value="Cadherin-like_sf"/>
</dbReference>
<proteinExistence type="predicted"/>
<keyword evidence="1" id="KW-0472">Membrane</keyword>
<protein>
    <recommendedName>
        <fullName evidence="4">Transglycosylase SLT domain-containing protein</fullName>
    </recommendedName>
</protein>
<dbReference type="Gene3D" id="1.10.530.10">
    <property type="match status" value="1"/>
</dbReference>
<dbReference type="Proteomes" id="UP000178911">
    <property type="component" value="Unassembled WGS sequence"/>
</dbReference>
<reference evidence="2 3" key="1">
    <citation type="journal article" date="2016" name="Nat. Commun.">
        <title>Thousands of microbial genomes shed light on interconnected biogeochemical processes in an aquifer system.</title>
        <authorList>
            <person name="Anantharaman K."/>
            <person name="Brown C.T."/>
            <person name="Hug L.A."/>
            <person name="Sharon I."/>
            <person name="Castelle C.J."/>
            <person name="Probst A.J."/>
            <person name="Thomas B.C."/>
            <person name="Singh A."/>
            <person name="Wilkins M.J."/>
            <person name="Karaoz U."/>
            <person name="Brodie E.L."/>
            <person name="Williams K.H."/>
            <person name="Hubbard S.S."/>
            <person name="Banfield J.F."/>
        </authorList>
    </citation>
    <scope>NUCLEOTIDE SEQUENCE [LARGE SCALE GENOMIC DNA]</scope>
</reference>
<dbReference type="Gene3D" id="2.60.40.10">
    <property type="entry name" value="Immunoglobulins"/>
    <property type="match status" value="2"/>
</dbReference>